<reference evidence="2 3" key="1">
    <citation type="journal article" date="2018" name="Nat. Ecol. Evol.">
        <title>Genomic signatures of mitonuclear coevolution across populations of Tigriopus californicus.</title>
        <authorList>
            <person name="Barreto F.S."/>
            <person name="Watson E.T."/>
            <person name="Lima T.G."/>
            <person name="Willett C.S."/>
            <person name="Edmands S."/>
            <person name="Li W."/>
            <person name="Burton R.S."/>
        </authorList>
    </citation>
    <scope>NUCLEOTIDE SEQUENCE [LARGE SCALE GENOMIC DNA]</scope>
    <source>
        <strain evidence="2 3">San Diego</strain>
    </source>
</reference>
<evidence type="ECO:0000313" key="3">
    <source>
        <dbReference type="Proteomes" id="UP000318571"/>
    </source>
</evidence>
<dbReference type="OrthoDB" id="10688157at2759"/>
<feature type="region of interest" description="Disordered" evidence="1">
    <location>
        <begin position="333"/>
        <end position="358"/>
    </location>
</feature>
<dbReference type="Proteomes" id="UP000318571">
    <property type="component" value="Chromosome 12"/>
</dbReference>
<feature type="compositionally biased region" description="Low complexity" evidence="1">
    <location>
        <begin position="338"/>
        <end position="353"/>
    </location>
</feature>
<evidence type="ECO:0000313" key="2">
    <source>
        <dbReference type="EMBL" id="TRY80257.1"/>
    </source>
</evidence>
<feature type="compositionally biased region" description="Low complexity" evidence="1">
    <location>
        <begin position="218"/>
        <end position="229"/>
    </location>
</feature>
<dbReference type="EMBL" id="VCGU01000001">
    <property type="protein sequence ID" value="TRY80257.1"/>
    <property type="molecule type" value="Genomic_DNA"/>
</dbReference>
<protein>
    <submittedName>
        <fullName evidence="2">Uncharacterized protein</fullName>
    </submittedName>
</protein>
<proteinExistence type="predicted"/>
<comment type="caution">
    <text evidence="2">The sequence shown here is derived from an EMBL/GenBank/DDBJ whole genome shotgun (WGS) entry which is preliminary data.</text>
</comment>
<organism evidence="2 3">
    <name type="scientific">Tigriopus californicus</name>
    <name type="common">Marine copepod</name>
    <dbReference type="NCBI Taxonomy" id="6832"/>
    <lineage>
        <taxon>Eukaryota</taxon>
        <taxon>Metazoa</taxon>
        <taxon>Ecdysozoa</taxon>
        <taxon>Arthropoda</taxon>
        <taxon>Crustacea</taxon>
        <taxon>Multicrustacea</taxon>
        <taxon>Hexanauplia</taxon>
        <taxon>Copepoda</taxon>
        <taxon>Harpacticoida</taxon>
        <taxon>Harpacticidae</taxon>
        <taxon>Tigriopus</taxon>
    </lineage>
</organism>
<name>A0A553PRE6_TIGCA</name>
<gene>
    <name evidence="2" type="ORF">TCAL_09443</name>
</gene>
<dbReference type="AlphaFoldDB" id="A0A553PRE6"/>
<evidence type="ECO:0000256" key="1">
    <source>
        <dbReference type="SAM" id="MobiDB-lite"/>
    </source>
</evidence>
<keyword evidence="3" id="KW-1185">Reference proteome</keyword>
<feature type="region of interest" description="Disordered" evidence="1">
    <location>
        <begin position="244"/>
        <end position="263"/>
    </location>
</feature>
<feature type="region of interest" description="Disordered" evidence="1">
    <location>
        <begin position="1"/>
        <end position="20"/>
    </location>
</feature>
<accession>A0A553PRE6</accession>
<feature type="region of interest" description="Disordered" evidence="1">
    <location>
        <begin position="208"/>
        <end position="231"/>
    </location>
</feature>
<sequence>MDQFVPIPHPGASAGFPATSFRPVPVVSPKPVASTTESYSAFPSETSDYMYNYRDVNNDEVEGDYYDYSGTYSDYVIPPSLEKLYKRPFRREKLPKHHYSDRDRPMGNRIRGIRNNDAIFRQGSSDLSWVAGLAANAIKIFSLLTSFGGGSDDSDSSGSSPDRIDTNTVAGATAAADDIDIAIATLSSYGGKYLRKMAFWAWEHATATPSNSIPEAPPTASTTTTTTESVDSISNKVGSVASVVTSTSTKAPGKRKSPLQELSPEELEKLGLEAVGAGAEPTKLQQAFASAQISGDWTSLENEIVNALGEDALPKPEPSNPIEAIGNLISSAQEAVNPTSSPTSSSSSTSSSSTGGGLMSTILKQASSLVNGFVGSGSSGAQGVDKIGEAAETGGATAAAEPEGFVQTFMTKMDRVVNGGAAPASATKPGTLVASGALQDSMITRFINEFELQQEALALQNSVNKLISTVNTFMGDDEDGDSDGSNVSSVNKIGVAAGESSTSSSSSGGVINALASIPAGIVSSVVSGLKFLAPGTPTAENKIGADGLETFSEVDQFNPVNSVALAGLGTAAIGSVLWTVYVSSVENRRRQGRSPRDPKMLELGQHFYSGLEDIVHRMEDCHDTFRFCQGDYDTDNWSLNNLQAQKRSHVCAVRRRACLRVILAEQNEEDSVKL</sequence>